<dbReference type="NCBIfam" id="TIGR01227">
    <property type="entry name" value="hutG"/>
    <property type="match status" value="1"/>
</dbReference>
<feature type="binding site" evidence="7">
    <location>
        <position position="250"/>
    </location>
    <ligand>
        <name>Mn(2+)</name>
        <dbReference type="ChEBI" id="CHEBI:29035"/>
        <label>1</label>
    </ligand>
</feature>
<evidence type="ECO:0000256" key="9">
    <source>
        <dbReference type="RuleBase" id="RU003684"/>
    </source>
</evidence>
<dbReference type="PROSITE" id="PS01053">
    <property type="entry name" value="ARGINASE_1"/>
    <property type="match status" value="1"/>
</dbReference>
<keyword evidence="3 5" id="KW-0369">Histidine metabolism</keyword>
<sequence length="319" mass="35394">MSIAFQNYYTAPSPDNWTGRVDGSDRDHLRWHQVVECIQLNKIENLRDRFVLLGYACDEGVQRNLGRVGAAKAPTTLRKSLSNLPFLPGQQKGMVDVGDIHCQDKNLEASQEALGEAVANIRKKGGFPIVLGGGHEVTFGHYLGLRKANDQKIGIINFDAHFDIREPQNNGASSGTGFYQIAQREKSFHYLPIGIQQISNTQALFNTAQTYGVNWIEAQGFDVSNQETIQTQITSFINQIDQLYVTVDMDVFAAPYAPGVSAPAYNGIMPNAFFMSIFKHIISSPKFVSIDFAELNPDYDIDNRTAKLVADLVFKVVSP</sequence>
<dbReference type="GO" id="GO:0019557">
    <property type="term" value="P:L-histidine catabolic process to glutamate and formate"/>
    <property type="evidence" value="ECO:0007669"/>
    <property type="project" value="UniProtKB-UniPathway"/>
</dbReference>
<dbReference type="GO" id="GO:0008783">
    <property type="term" value="F:agmatinase activity"/>
    <property type="evidence" value="ECO:0007669"/>
    <property type="project" value="TreeGrafter"/>
</dbReference>
<comment type="cofactor">
    <cofactor evidence="5 7">
        <name>Mn(2+)</name>
        <dbReference type="ChEBI" id="CHEBI:29035"/>
    </cofactor>
    <text evidence="5 7">Binds 2 manganese ions per subunit.</text>
</comment>
<evidence type="ECO:0000313" key="10">
    <source>
        <dbReference type="EMBL" id="TYR35525.1"/>
    </source>
</evidence>
<dbReference type="Pfam" id="PF00491">
    <property type="entry name" value="Arginase"/>
    <property type="match status" value="1"/>
</dbReference>
<dbReference type="PIRSF" id="PIRSF036979">
    <property type="entry name" value="Arginase"/>
    <property type="match status" value="1"/>
</dbReference>
<dbReference type="GO" id="GO:0019556">
    <property type="term" value="P:L-histidine catabolic process to glutamate and formamide"/>
    <property type="evidence" value="ECO:0007669"/>
    <property type="project" value="UniProtKB-UniRule"/>
</dbReference>
<dbReference type="RefSeq" id="WP_148919552.1">
    <property type="nucleotide sequence ID" value="NZ_VTAV01000008.1"/>
</dbReference>
<evidence type="ECO:0000256" key="6">
    <source>
        <dbReference type="NCBIfam" id="TIGR01227"/>
    </source>
</evidence>
<feature type="binding site" evidence="5 7">
    <location>
        <position position="163"/>
    </location>
    <ligand>
        <name>Mn(2+)</name>
        <dbReference type="ChEBI" id="CHEBI:29035"/>
        <label>1</label>
    </ligand>
</feature>
<dbReference type="PROSITE" id="PS51409">
    <property type="entry name" value="ARGINASE_2"/>
    <property type="match status" value="1"/>
</dbReference>
<dbReference type="PANTHER" id="PTHR11358:SF35">
    <property type="entry name" value="FORMIMIDOYLGLUTAMASE"/>
    <property type="match status" value="1"/>
</dbReference>
<dbReference type="GO" id="GO:0050415">
    <property type="term" value="F:formimidoylglutamase activity"/>
    <property type="evidence" value="ECO:0007669"/>
    <property type="project" value="UniProtKB-UniRule"/>
</dbReference>
<comment type="caution">
    <text evidence="10">The sequence shown here is derived from an EMBL/GenBank/DDBJ whole genome shotgun (WGS) entry which is preliminary data.</text>
</comment>
<evidence type="ECO:0000256" key="1">
    <source>
        <dbReference type="ARBA" id="ARBA00022723"/>
    </source>
</evidence>
<dbReference type="GO" id="GO:0033389">
    <property type="term" value="P:putrescine biosynthetic process from arginine, via agmatine"/>
    <property type="evidence" value="ECO:0007669"/>
    <property type="project" value="TreeGrafter"/>
</dbReference>
<dbReference type="EMBL" id="VTAV01000008">
    <property type="protein sequence ID" value="TYR35525.1"/>
    <property type="molecule type" value="Genomic_DNA"/>
</dbReference>
<evidence type="ECO:0000256" key="4">
    <source>
        <dbReference type="ARBA" id="ARBA00023211"/>
    </source>
</evidence>
<accession>A0A5D4H7V6</accession>
<evidence type="ECO:0000256" key="5">
    <source>
        <dbReference type="HAMAP-Rule" id="MF_00737"/>
    </source>
</evidence>
<keyword evidence="11" id="KW-1185">Reference proteome</keyword>
<evidence type="ECO:0000256" key="3">
    <source>
        <dbReference type="ARBA" id="ARBA00022808"/>
    </source>
</evidence>
<dbReference type="InterPro" id="IPR006035">
    <property type="entry name" value="Ureohydrolase"/>
</dbReference>
<comment type="similarity">
    <text evidence="5 8 9">Belongs to the arginase family.</text>
</comment>
<dbReference type="InterPro" id="IPR005923">
    <property type="entry name" value="HutG"/>
</dbReference>
<protein>
    <recommendedName>
        <fullName evidence="5 6">Formimidoylglutamase</fullName>
        <ecNumber evidence="5 6">3.5.3.8</ecNumber>
    </recommendedName>
    <alternativeName>
        <fullName evidence="5">Formiminoglutamase</fullName>
    </alternativeName>
    <alternativeName>
        <fullName evidence="5">Formiminoglutamate hydrolase</fullName>
    </alternativeName>
</protein>
<evidence type="ECO:0000256" key="8">
    <source>
        <dbReference type="PROSITE-ProRule" id="PRU00742"/>
    </source>
</evidence>
<keyword evidence="2 5" id="KW-0378">Hydrolase</keyword>
<comment type="catalytic activity">
    <reaction evidence="5">
        <text>N-formimidoyl-L-glutamate + H2O = formamide + L-glutamate</text>
        <dbReference type="Rhea" id="RHEA:22492"/>
        <dbReference type="ChEBI" id="CHEBI:15377"/>
        <dbReference type="ChEBI" id="CHEBI:16397"/>
        <dbReference type="ChEBI" id="CHEBI:29985"/>
        <dbReference type="ChEBI" id="CHEBI:58928"/>
        <dbReference type="EC" id="3.5.3.8"/>
    </reaction>
</comment>
<evidence type="ECO:0000256" key="7">
    <source>
        <dbReference type="PIRSR" id="PIRSR036979-1"/>
    </source>
</evidence>
<dbReference type="HAMAP" id="MF_00737">
    <property type="entry name" value="Formimidoylglutam"/>
    <property type="match status" value="1"/>
</dbReference>
<dbReference type="AlphaFoldDB" id="A0A5D4H7V6"/>
<feature type="binding site" evidence="5 7">
    <location>
        <position position="159"/>
    </location>
    <ligand>
        <name>Mn(2+)</name>
        <dbReference type="ChEBI" id="CHEBI:29035"/>
        <label>1</label>
    </ligand>
</feature>
<comment type="function">
    <text evidence="5">Catalyzes the conversion of N-formimidoyl-L-glutamate to L-glutamate and formamide.</text>
</comment>
<feature type="binding site" evidence="5 7">
    <location>
        <position position="248"/>
    </location>
    <ligand>
        <name>Mn(2+)</name>
        <dbReference type="ChEBI" id="CHEBI:29035"/>
        <label>1</label>
    </ligand>
</feature>
<dbReference type="Gene3D" id="3.40.800.10">
    <property type="entry name" value="Ureohydrolase domain"/>
    <property type="match status" value="1"/>
</dbReference>
<organism evidence="10 11">
    <name type="scientific">Sphingobacterium phlebotomi</name>
    <dbReference type="NCBI Taxonomy" id="2605433"/>
    <lineage>
        <taxon>Bacteria</taxon>
        <taxon>Pseudomonadati</taxon>
        <taxon>Bacteroidota</taxon>
        <taxon>Sphingobacteriia</taxon>
        <taxon>Sphingobacteriales</taxon>
        <taxon>Sphingobacteriaceae</taxon>
        <taxon>Sphingobacterium</taxon>
    </lineage>
</organism>
<dbReference type="Proteomes" id="UP000322362">
    <property type="component" value="Unassembled WGS sequence"/>
</dbReference>
<dbReference type="UniPathway" id="UPA00379">
    <property type="reaction ID" value="UER00552"/>
</dbReference>
<dbReference type="InterPro" id="IPR023696">
    <property type="entry name" value="Ureohydrolase_dom_sf"/>
</dbReference>
<evidence type="ECO:0000313" key="11">
    <source>
        <dbReference type="Proteomes" id="UP000322362"/>
    </source>
</evidence>
<feature type="binding site" evidence="5">
    <location>
        <position position="161"/>
    </location>
    <ligand>
        <name>Mn(2+)</name>
        <dbReference type="ChEBI" id="CHEBI:29035"/>
        <label>2</label>
    </ligand>
</feature>
<feature type="binding site" evidence="5">
    <location>
        <position position="248"/>
    </location>
    <ligand>
        <name>Mn(2+)</name>
        <dbReference type="ChEBI" id="CHEBI:29035"/>
        <label>2</label>
    </ligand>
</feature>
<dbReference type="SUPFAM" id="SSF52768">
    <property type="entry name" value="Arginase/deacetylase"/>
    <property type="match status" value="1"/>
</dbReference>
<name>A0A5D4H7V6_9SPHI</name>
<feature type="binding site" evidence="7">
    <location>
        <position position="161"/>
    </location>
    <ligand>
        <name>Mn(2+)</name>
        <dbReference type="ChEBI" id="CHEBI:29035"/>
        <label>1</label>
    </ligand>
</feature>
<reference evidence="10 11" key="1">
    <citation type="submission" date="2019-08" db="EMBL/GenBank/DDBJ databases">
        <title>Phlebobacter frassis gen. nov. sp. nov., a new member of family Sphingobacteriaceae isolated from sand fly rearing media.</title>
        <authorList>
            <person name="Kakumanu M.L."/>
            <person name="Marayati B.F."/>
            <person name="Wada-Katsumata A."/>
            <person name="Wasserberg G."/>
            <person name="Schal C."/>
            <person name="Apperson C.S."/>
            <person name="Ponnusamy L."/>
        </authorList>
    </citation>
    <scope>NUCLEOTIDE SEQUENCE [LARGE SCALE GENOMIC DNA]</scope>
    <source>
        <strain evidence="10 11">SSI9</strain>
    </source>
</reference>
<feature type="binding site" evidence="5">
    <location>
        <position position="159"/>
    </location>
    <ligand>
        <name>Mn(2+)</name>
        <dbReference type="ChEBI" id="CHEBI:29035"/>
        <label>2</label>
    </ligand>
</feature>
<evidence type="ECO:0000256" key="2">
    <source>
        <dbReference type="ARBA" id="ARBA00022801"/>
    </source>
</evidence>
<feature type="binding site" evidence="5">
    <location>
        <position position="250"/>
    </location>
    <ligand>
        <name>Mn(2+)</name>
        <dbReference type="ChEBI" id="CHEBI:29035"/>
        <label>2</label>
    </ligand>
</feature>
<keyword evidence="1 5" id="KW-0479">Metal-binding</keyword>
<comment type="pathway">
    <text evidence="5">Amino-acid degradation; L-histidine degradation into L-glutamate; L-glutamate from N-formimidoyl-L-glutamate (hydrolase route): step 1/1.</text>
</comment>
<gene>
    <name evidence="5 10" type="primary">hutG</name>
    <name evidence="10" type="ORF">FXV77_12420</name>
</gene>
<dbReference type="GO" id="GO:0030145">
    <property type="term" value="F:manganese ion binding"/>
    <property type="evidence" value="ECO:0007669"/>
    <property type="project" value="UniProtKB-UniRule"/>
</dbReference>
<dbReference type="CDD" id="cd09988">
    <property type="entry name" value="Formimidoylglutamase"/>
    <property type="match status" value="1"/>
</dbReference>
<keyword evidence="4 5" id="KW-0464">Manganese</keyword>
<dbReference type="PANTHER" id="PTHR11358">
    <property type="entry name" value="ARGINASE/AGMATINASE"/>
    <property type="match status" value="1"/>
</dbReference>
<feature type="binding site" evidence="5 7">
    <location>
        <position position="135"/>
    </location>
    <ligand>
        <name>Mn(2+)</name>
        <dbReference type="ChEBI" id="CHEBI:29035"/>
        <label>1</label>
    </ligand>
</feature>
<dbReference type="EC" id="3.5.3.8" evidence="5 6"/>
<dbReference type="InterPro" id="IPR020855">
    <property type="entry name" value="Ureohydrolase_Mn_BS"/>
</dbReference>
<proteinExistence type="inferred from homology"/>